<evidence type="ECO:0000313" key="3">
    <source>
        <dbReference type="Proteomes" id="UP000002164"/>
    </source>
</evidence>
<keyword evidence="1" id="KW-0812">Transmembrane</keyword>
<protein>
    <submittedName>
        <fullName evidence="2">Uncharacterized protein</fullName>
    </submittedName>
</protein>
<organism evidence="2 3">
    <name type="scientific">Lysinibacillus sphaericus (strain C3-41)</name>
    <dbReference type="NCBI Taxonomy" id="444177"/>
    <lineage>
        <taxon>Bacteria</taxon>
        <taxon>Bacillati</taxon>
        <taxon>Bacillota</taxon>
        <taxon>Bacilli</taxon>
        <taxon>Bacillales</taxon>
        <taxon>Bacillaceae</taxon>
        <taxon>Lysinibacillus</taxon>
    </lineage>
</organism>
<dbReference type="Proteomes" id="UP000002164">
    <property type="component" value="Chromosome"/>
</dbReference>
<accession>B1HW61</accession>
<dbReference type="EnsemblBacteria" id="ACA41500">
    <property type="protein sequence ID" value="ACA41500"/>
    <property type="gene ID" value="Bsph_4032"/>
</dbReference>
<gene>
    <name evidence="2" type="ordered locus">Bsph_4032</name>
</gene>
<name>B1HW61_LYSSC</name>
<evidence type="ECO:0000313" key="2">
    <source>
        <dbReference type="EMBL" id="ACA41500.1"/>
    </source>
</evidence>
<reference evidence="2 3" key="1">
    <citation type="journal article" date="2008" name="J. Bacteriol.">
        <title>Complete genome sequence of the mosquitocidal bacterium Bacillus sphaericus C3-41 and comparison with those of closely related Bacillus species.</title>
        <authorList>
            <person name="Hu X."/>
            <person name="Fan W."/>
            <person name="Han B."/>
            <person name="Liu H."/>
            <person name="Zheng D."/>
            <person name="Li Q."/>
            <person name="Dong W."/>
            <person name="Yan J."/>
            <person name="Gao M."/>
            <person name="Berry C."/>
            <person name="Yuan Z."/>
        </authorList>
    </citation>
    <scope>NUCLEOTIDE SEQUENCE [LARGE SCALE GENOMIC DNA]</scope>
    <source>
        <strain evidence="2 3">C3-41</strain>
    </source>
</reference>
<dbReference type="KEGG" id="lsp:Bsph_4032"/>
<dbReference type="EMBL" id="CP000817">
    <property type="protein sequence ID" value="ACA41500.1"/>
    <property type="molecule type" value="Genomic_DNA"/>
</dbReference>
<dbReference type="AlphaFoldDB" id="B1HW61"/>
<proteinExistence type="predicted"/>
<dbReference type="HOGENOM" id="CLU_3026902_0_0_9"/>
<evidence type="ECO:0000256" key="1">
    <source>
        <dbReference type="SAM" id="Phobius"/>
    </source>
</evidence>
<keyword evidence="1" id="KW-0472">Membrane</keyword>
<keyword evidence="1" id="KW-1133">Transmembrane helix</keyword>
<sequence>MKIIISILIVILGASFWSITMNAELIKNITLKIVGTIVLYIGFKYLLKNVYPNKN</sequence>
<feature type="transmembrane region" description="Helical" evidence="1">
    <location>
        <begin position="28"/>
        <end position="47"/>
    </location>
</feature>